<evidence type="ECO:0000313" key="4">
    <source>
        <dbReference type="Proteomes" id="UP000431269"/>
    </source>
</evidence>
<dbReference type="AlphaFoldDB" id="A0A6I6MRZ5"/>
<dbReference type="PANTHER" id="PTHR42760">
    <property type="entry name" value="SHORT-CHAIN DEHYDROGENASES/REDUCTASES FAMILY MEMBER"/>
    <property type="match status" value="1"/>
</dbReference>
<dbReference type="EC" id="1.1.1.100" evidence="3"/>
<dbReference type="Proteomes" id="UP000431269">
    <property type="component" value="Chromosome"/>
</dbReference>
<dbReference type="EMBL" id="CP047045">
    <property type="protein sequence ID" value="QGZ96158.1"/>
    <property type="molecule type" value="Genomic_DNA"/>
</dbReference>
<evidence type="ECO:0000256" key="1">
    <source>
        <dbReference type="ARBA" id="ARBA00006484"/>
    </source>
</evidence>
<comment type="similarity">
    <text evidence="1">Belongs to the short-chain dehydrogenases/reductases (SDR) family.</text>
</comment>
<keyword evidence="4" id="KW-1185">Reference proteome</keyword>
<gene>
    <name evidence="3" type="primary">fabG_8</name>
    <name evidence="3" type="ORF">DSM104635_03016</name>
</gene>
<proteinExistence type="inferred from homology"/>
<dbReference type="PANTHER" id="PTHR42760:SF133">
    <property type="entry name" value="3-OXOACYL-[ACYL-CARRIER-PROTEIN] REDUCTASE"/>
    <property type="match status" value="1"/>
</dbReference>
<keyword evidence="2 3" id="KW-0560">Oxidoreductase</keyword>
<evidence type="ECO:0000256" key="2">
    <source>
        <dbReference type="ARBA" id="ARBA00023002"/>
    </source>
</evidence>
<organism evidence="3 4">
    <name type="scientific">Terricaulis silvestris</name>
    <dbReference type="NCBI Taxonomy" id="2686094"/>
    <lineage>
        <taxon>Bacteria</taxon>
        <taxon>Pseudomonadati</taxon>
        <taxon>Pseudomonadota</taxon>
        <taxon>Alphaproteobacteria</taxon>
        <taxon>Caulobacterales</taxon>
        <taxon>Caulobacteraceae</taxon>
        <taxon>Terricaulis</taxon>
    </lineage>
</organism>
<dbReference type="InterPro" id="IPR002347">
    <property type="entry name" value="SDR_fam"/>
</dbReference>
<name>A0A6I6MRZ5_9CAUL</name>
<protein>
    <submittedName>
        <fullName evidence="3">3-oxoacyl-[acyl-carrier-protein] reductase FabG</fullName>
        <ecNumber evidence="3">1.1.1.100</ecNumber>
    </submittedName>
</protein>
<dbReference type="RefSeq" id="WP_158766965.1">
    <property type="nucleotide sequence ID" value="NZ_CP047045.1"/>
</dbReference>
<evidence type="ECO:0000313" key="3">
    <source>
        <dbReference type="EMBL" id="QGZ96158.1"/>
    </source>
</evidence>
<dbReference type="Gene3D" id="3.40.50.720">
    <property type="entry name" value="NAD(P)-binding Rossmann-like Domain"/>
    <property type="match status" value="1"/>
</dbReference>
<sequence>MTSDASWLNGRRVFAISIGHDMLAGVANGMGDAGAEVVRIGADINLSSRKTVAAGIAAAIAKHGAPELVAISVIPLQAMRVETVAAMAEADWRDAAMDGLRTTTRLLQALGPHLKPRGGAIVFVAPSLSLVGAPGMVALSTLLEGQRGLMKAVARQWGGSGVTLNWVSAAPRALAPFEDVALAAKPDAVSVALGRAPDPRAEIAPILGFLASEAGRSITGATLMVDGGEWMVP</sequence>
<reference evidence="4" key="1">
    <citation type="submission" date="2019-12" db="EMBL/GenBank/DDBJ databases">
        <title>Complete genome of Terracaulis silvestris 0127_4.</title>
        <authorList>
            <person name="Vieira S."/>
            <person name="Riedel T."/>
            <person name="Sproer C."/>
            <person name="Pascual J."/>
            <person name="Boedeker C."/>
            <person name="Overmann J."/>
        </authorList>
    </citation>
    <scope>NUCLEOTIDE SEQUENCE [LARGE SCALE GENOMIC DNA]</scope>
    <source>
        <strain evidence="4">0127_4</strain>
    </source>
</reference>
<dbReference type="Pfam" id="PF13561">
    <property type="entry name" value="adh_short_C2"/>
    <property type="match status" value="1"/>
</dbReference>
<dbReference type="KEGG" id="tsv:DSM104635_03016"/>
<dbReference type="GO" id="GO:0004316">
    <property type="term" value="F:3-oxoacyl-[acyl-carrier-protein] reductase (NADPH) activity"/>
    <property type="evidence" value="ECO:0007669"/>
    <property type="project" value="UniProtKB-EC"/>
</dbReference>
<dbReference type="SUPFAM" id="SSF51735">
    <property type="entry name" value="NAD(P)-binding Rossmann-fold domains"/>
    <property type="match status" value="1"/>
</dbReference>
<dbReference type="InterPro" id="IPR036291">
    <property type="entry name" value="NAD(P)-bd_dom_sf"/>
</dbReference>
<accession>A0A6I6MRZ5</accession>